<keyword evidence="4" id="KW-0732">Signal</keyword>
<keyword evidence="7" id="KW-0472">Membrane</keyword>
<dbReference type="InterPro" id="IPR001563">
    <property type="entry name" value="Peptidase_S10"/>
</dbReference>
<dbReference type="PANTHER" id="PTHR11802:SF472">
    <property type="entry name" value="SERINE CARBOXYPEPTIDASE CPVL-RELATED"/>
    <property type="match status" value="1"/>
</dbReference>
<dbReference type="InterPro" id="IPR029058">
    <property type="entry name" value="AB_hydrolase_fold"/>
</dbReference>
<dbReference type="AlphaFoldDB" id="A0A1B6M2Q1"/>
<dbReference type="Pfam" id="PF00450">
    <property type="entry name" value="Peptidase_S10"/>
    <property type="match status" value="1"/>
</dbReference>
<evidence type="ECO:0000256" key="3">
    <source>
        <dbReference type="ARBA" id="ARBA00022670"/>
    </source>
</evidence>
<keyword evidence="2" id="KW-0121">Carboxypeptidase</keyword>
<dbReference type="Gene3D" id="3.40.50.1820">
    <property type="entry name" value="alpha/beta hydrolase"/>
    <property type="match status" value="1"/>
</dbReference>
<organism evidence="8">
    <name type="scientific">Graphocephala atropunctata</name>
    <dbReference type="NCBI Taxonomy" id="36148"/>
    <lineage>
        <taxon>Eukaryota</taxon>
        <taxon>Metazoa</taxon>
        <taxon>Ecdysozoa</taxon>
        <taxon>Arthropoda</taxon>
        <taxon>Hexapoda</taxon>
        <taxon>Insecta</taxon>
        <taxon>Pterygota</taxon>
        <taxon>Neoptera</taxon>
        <taxon>Paraneoptera</taxon>
        <taxon>Hemiptera</taxon>
        <taxon>Auchenorrhyncha</taxon>
        <taxon>Membracoidea</taxon>
        <taxon>Cicadellidae</taxon>
        <taxon>Cicadellinae</taxon>
        <taxon>Cicadellini</taxon>
        <taxon>Graphocephala</taxon>
    </lineage>
</organism>
<name>A0A1B6M2Q1_9HEMI</name>
<accession>A0A1B6M2Q1</accession>
<keyword evidence="6" id="KW-0325">Glycoprotein</keyword>
<reference evidence="8" key="1">
    <citation type="submission" date="2015-11" db="EMBL/GenBank/DDBJ databases">
        <title>De novo transcriptome assembly of four potential Pierce s Disease insect vectors from Arizona vineyards.</title>
        <authorList>
            <person name="Tassone E.E."/>
        </authorList>
    </citation>
    <scope>NUCLEOTIDE SEQUENCE</scope>
</reference>
<keyword evidence="7" id="KW-0812">Transmembrane</keyword>
<keyword evidence="3" id="KW-0645">Protease</keyword>
<evidence type="ECO:0000256" key="7">
    <source>
        <dbReference type="SAM" id="Phobius"/>
    </source>
</evidence>
<evidence type="ECO:0008006" key="9">
    <source>
        <dbReference type="Google" id="ProtNLM"/>
    </source>
</evidence>
<evidence type="ECO:0000256" key="5">
    <source>
        <dbReference type="ARBA" id="ARBA00022801"/>
    </source>
</evidence>
<evidence type="ECO:0000256" key="2">
    <source>
        <dbReference type="ARBA" id="ARBA00022645"/>
    </source>
</evidence>
<dbReference type="PRINTS" id="PR00724">
    <property type="entry name" value="CRBOXYPTASEC"/>
</dbReference>
<dbReference type="EMBL" id="GEBQ01009761">
    <property type="protein sequence ID" value="JAT30216.1"/>
    <property type="molecule type" value="Transcribed_RNA"/>
</dbReference>
<feature type="transmembrane region" description="Helical" evidence="7">
    <location>
        <begin position="12"/>
        <end position="31"/>
    </location>
</feature>
<evidence type="ECO:0000313" key="8">
    <source>
        <dbReference type="EMBL" id="JAT30216.1"/>
    </source>
</evidence>
<dbReference type="SUPFAM" id="SSF53474">
    <property type="entry name" value="alpha/beta-Hydrolases"/>
    <property type="match status" value="1"/>
</dbReference>
<keyword evidence="5" id="KW-0378">Hydrolase</keyword>
<evidence type="ECO:0000256" key="4">
    <source>
        <dbReference type="ARBA" id="ARBA00022729"/>
    </source>
</evidence>
<protein>
    <recommendedName>
        <fullName evidence="9">Carboxypeptidase</fullName>
    </recommendedName>
</protein>
<dbReference type="GO" id="GO:0006508">
    <property type="term" value="P:proteolysis"/>
    <property type="evidence" value="ECO:0007669"/>
    <property type="project" value="UniProtKB-KW"/>
</dbReference>
<proteinExistence type="inferred from homology"/>
<keyword evidence="7" id="KW-1133">Transmembrane helix</keyword>
<comment type="similarity">
    <text evidence="1">Belongs to the peptidase S10 family.</text>
</comment>
<dbReference type="PANTHER" id="PTHR11802">
    <property type="entry name" value="SERINE PROTEASE FAMILY S10 SERINE CARBOXYPEPTIDASE"/>
    <property type="match status" value="1"/>
</dbReference>
<sequence length="454" mass="51151">MSIFKDELVNGIRLFLVLFVTVTSAAYDYYYEQEPLLLSWYLKAGNITQAQQLSQTNVGGRTSYTGYYTTDQNCGNNLFFWFVPAQNDWNSAPVLLWLNGGPGSTSLFGLFTEVGPWNHLKTSGFVNNNYTWTTDHNVLFVDQPVGTGFSFTEKDCYATNISETTNNMYTALVQFFIMFPNLQKNTFFITGESFTGHYGLELAIKIHTENQVASNLKINLIGVLIGNAVLDLGCKDASDLMYELGIVDEEQRTELKETQKQVIQAIEAKNYSKAIDLYNHRFYAGLPSEYNVLYDGNIKRVFYDYTLFVKDIRNRDSLHVGYTPFYDSNDLVNSLLQEEIAKTQIPNIEFLLQTGQYIVGFYTGQLDTIVSVSSVTCTLRGLQWSGSSQYLNATHSPWRVSGRLAGWTKTVGNLLEIAVRDAGHYAPHDQQEATLDMLKTVVSSKPGNLTPFGQ</sequence>
<evidence type="ECO:0000256" key="6">
    <source>
        <dbReference type="ARBA" id="ARBA00023180"/>
    </source>
</evidence>
<dbReference type="GO" id="GO:0004185">
    <property type="term" value="F:serine-type carboxypeptidase activity"/>
    <property type="evidence" value="ECO:0007669"/>
    <property type="project" value="InterPro"/>
</dbReference>
<gene>
    <name evidence="8" type="ORF">g.17663</name>
</gene>
<evidence type="ECO:0000256" key="1">
    <source>
        <dbReference type="ARBA" id="ARBA00009431"/>
    </source>
</evidence>